<dbReference type="WBParaSite" id="BPAG_0001060801-mRNA-1">
    <property type="protein sequence ID" value="BPAG_0001060801-mRNA-1"/>
    <property type="gene ID" value="BPAG_0001060801"/>
</dbReference>
<evidence type="ECO:0000313" key="3">
    <source>
        <dbReference type="WBParaSite" id="BPAG_0001060801-mRNA-1"/>
    </source>
</evidence>
<proteinExistence type="predicted"/>
<keyword evidence="2" id="KW-1185">Reference proteome</keyword>
<gene>
    <name evidence="1" type="ORF">BPAG_LOCUS10570</name>
</gene>
<name>A0A0N4TPW5_BRUPA</name>
<evidence type="ECO:0000313" key="2">
    <source>
        <dbReference type="Proteomes" id="UP000278627"/>
    </source>
</evidence>
<protein>
    <submittedName>
        <fullName evidence="3">VWFA domain-containing protein</fullName>
    </submittedName>
</protein>
<dbReference type="AlphaFoldDB" id="A0A0N4TPW5"/>
<reference evidence="1 2" key="2">
    <citation type="submission" date="2018-11" db="EMBL/GenBank/DDBJ databases">
        <authorList>
            <consortium name="Pathogen Informatics"/>
        </authorList>
    </citation>
    <scope>NUCLEOTIDE SEQUENCE [LARGE SCALE GENOMIC DNA]</scope>
</reference>
<dbReference type="Proteomes" id="UP000278627">
    <property type="component" value="Unassembled WGS sequence"/>
</dbReference>
<dbReference type="EMBL" id="UZAD01013192">
    <property type="protein sequence ID" value="VDN91756.1"/>
    <property type="molecule type" value="Genomic_DNA"/>
</dbReference>
<sequence>MDELFAQNIRNNIRIILVANTGKADFPTIPVVTNEQLKEAQQYDTLKTVTDILSGNLKNSNGKNLTLHIDLQFQKLQPDEMATTANYSTMQSNST</sequence>
<reference evidence="3" key="1">
    <citation type="submission" date="2017-02" db="UniProtKB">
        <authorList>
            <consortium name="WormBaseParasite"/>
        </authorList>
    </citation>
    <scope>IDENTIFICATION</scope>
</reference>
<accession>A0A0N4TPW5</accession>
<organism evidence="3">
    <name type="scientific">Brugia pahangi</name>
    <name type="common">Filarial nematode worm</name>
    <dbReference type="NCBI Taxonomy" id="6280"/>
    <lineage>
        <taxon>Eukaryota</taxon>
        <taxon>Metazoa</taxon>
        <taxon>Ecdysozoa</taxon>
        <taxon>Nematoda</taxon>
        <taxon>Chromadorea</taxon>
        <taxon>Rhabditida</taxon>
        <taxon>Spirurina</taxon>
        <taxon>Spiruromorpha</taxon>
        <taxon>Filarioidea</taxon>
        <taxon>Onchocercidae</taxon>
        <taxon>Brugia</taxon>
    </lineage>
</organism>
<evidence type="ECO:0000313" key="1">
    <source>
        <dbReference type="EMBL" id="VDN91756.1"/>
    </source>
</evidence>